<dbReference type="GO" id="GO:0051213">
    <property type="term" value="F:dioxygenase activity"/>
    <property type="evidence" value="ECO:0007669"/>
    <property type="project" value="UniProtKB-KW"/>
</dbReference>
<keyword evidence="9" id="KW-0805">Transcription regulation</keyword>
<keyword evidence="4" id="KW-0862">Zinc</keyword>
<name>A0A9D3RM54_ANGAN</name>
<dbReference type="Gene3D" id="2.60.120.650">
    <property type="entry name" value="Cupin"/>
    <property type="match status" value="1"/>
</dbReference>
<dbReference type="GO" id="GO:0006325">
    <property type="term" value="P:chromatin organization"/>
    <property type="evidence" value="ECO:0007669"/>
    <property type="project" value="UniProtKB-KW"/>
</dbReference>
<comment type="caution">
    <text evidence="15">The sequence shown here is derived from an EMBL/GenBank/DDBJ whole genome shotgun (WGS) entry which is preliminary data.</text>
</comment>
<evidence type="ECO:0000256" key="8">
    <source>
        <dbReference type="ARBA" id="ARBA00023004"/>
    </source>
</evidence>
<keyword evidence="3" id="KW-0863">Zinc-finger</keyword>
<dbReference type="Proteomes" id="UP001044222">
    <property type="component" value="Chromosome 14"/>
</dbReference>
<evidence type="ECO:0000256" key="10">
    <source>
        <dbReference type="ARBA" id="ARBA00023159"/>
    </source>
</evidence>
<evidence type="ECO:0000313" key="16">
    <source>
        <dbReference type="Proteomes" id="UP001044222"/>
    </source>
</evidence>
<evidence type="ECO:0000256" key="4">
    <source>
        <dbReference type="ARBA" id="ARBA00022833"/>
    </source>
</evidence>
<feature type="region of interest" description="Disordered" evidence="13">
    <location>
        <begin position="555"/>
        <end position="582"/>
    </location>
</feature>
<feature type="compositionally biased region" description="Basic residues" evidence="13">
    <location>
        <begin position="862"/>
        <end position="872"/>
    </location>
</feature>
<dbReference type="Gene3D" id="3.30.40.10">
    <property type="entry name" value="Zinc/RING finger domain, C3HC4 (zinc finger)"/>
    <property type="match status" value="1"/>
</dbReference>
<dbReference type="InterPro" id="IPR013083">
    <property type="entry name" value="Znf_RING/FYVE/PHD"/>
</dbReference>
<dbReference type="Pfam" id="PF02373">
    <property type="entry name" value="JmjC"/>
    <property type="match status" value="1"/>
</dbReference>
<feature type="compositionally biased region" description="Polar residues" evidence="13">
    <location>
        <begin position="561"/>
        <end position="573"/>
    </location>
</feature>
<evidence type="ECO:0000256" key="6">
    <source>
        <dbReference type="ARBA" id="ARBA00022964"/>
    </source>
</evidence>
<dbReference type="FunFam" id="2.60.120.650:FF:000011">
    <property type="entry name" value="PHD finger protein 2"/>
    <property type="match status" value="1"/>
</dbReference>
<evidence type="ECO:0000256" key="11">
    <source>
        <dbReference type="ARBA" id="ARBA00023163"/>
    </source>
</evidence>
<dbReference type="InterPro" id="IPR050690">
    <property type="entry name" value="JHDM1_Histone_Demethylase"/>
</dbReference>
<evidence type="ECO:0000256" key="1">
    <source>
        <dbReference type="ARBA" id="ARBA00004604"/>
    </source>
</evidence>
<proteinExistence type="predicted"/>
<keyword evidence="16" id="KW-1185">Reference proteome</keyword>
<evidence type="ECO:0000256" key="2">
    <source>
        <dbReference type="ARBA" id="ARBA00022723"/>
    </source>
</evidence>
<dbReference type="SMART" id="SM00558">
    <property type="entry name" value="JmjC"/>
    <property type="match status" value="1"/>
</dbReference>
<feature type="region of interest" description="Disordered" evidence="13">
    <location>
        <begin position="427"/>
        <end position="453"/>
    </location>
</feature>
<evidence type="ECO:0000256" key="7">
    <source>
        <dbReference type="ARBA" id="ARBA00023002"/>
    </source>
</evidence>
<feature type="compositionally biased region" description="Basic and acidic residues" evidence="13">
    <location>
        <begin position="637"/>
        <end position="668"/>
    </location>
</feature>
<feature type="compositionally biased region" description="Polar residues" evidence="13">
    <location>
        <begin position="927"/>
        <end position="938"/>
    </location>
</feature>
<keyword evidence="12" id="KW-0539">Nucleus</keyword>
<evidence type="ECO:0000256" key="13">
    <source>
        <dbReference type="SAM" id="MobiDB-lite"/>
    </source>
</evidence>
<keyword evidence="11" id="KW-0804">Transcription</keyword>
<dbReference type="Pfam" id="PF00628">
    <property type="entry name" value="PHD"/>
    <property type="match status" value="1"/>
</dbReference>
<organism evidence="15 16">
    <name type="scientific">Anguilla anguilla</name>
    <name type="common">European freshwater eel</name>
    <name type="synonym">Muraena anguilla</name>
    <dbReference type="NCBI Taxonomy" id="7936"/>
    <lineage>
        <taxon>Eukaryota</taxon>
        <taxon>Metazoa</taxon>
        <taxon>Chordata</taxon>
        <taxon>Craniata</taxon>
        <taxon>Vertebrata</taxon>
        <taxon>Euteleostomi</taxon>
        <taxon>Actinopterygii</taxon>
        <taxon>Neopterygii</taxon>
        <taxon>Teleostei</taxon>
        <taxon>Anguilliformes</taxon>
        <taxon>Anguillidae</taxon>
        <taxon>Anguilla</taxon>
    </lineage>
</organism>
<dbReference type="SUPFAM" id="SSF51197">
    <property type="entry name" value="Clavaminate synthase-like"/>
    <property type="match status" value="1"/>
</dbReference>
<keyword evidence="7" id="KW-0560">Oxidoreductase</keyword>
<dbReference type="FunFam" id="1.20.58.1360:FF:000001">
    <property type="entry name" value="Histone lysine demethylase PHF8"/>
    <property type="match status" value="1"/>
</dbReference>
<keyword evidence="8" id="KW-0408">Iron</keyword>
<keyword evidence="6" id="KW-0223">Dioxygenase</keyword>
<dbReference type="GO" id="GO:0005730">
    <property type="term" value="C:nucleolus"/>
    <property type="evidence" value="ECO:0007669"/>
    <property type="project" value="UniProtKB-SubCell"/>
</dbReference>
<dbReference type="InterPro" id="IPR019787">
    <property type="entry name" value="Znf_PHD-finger"/>
</dbReference>
<dbReference type="PROSITE" id="PS51184">
    <property type="entry name" value="JMJC"/>
    <property type="match status" value="1"/>
</dbReference>
<comment type="subcellular location">
    <subcellularLocation>
        <location evidence="1">Nucleus</location>
        <location evidence="1">Nucleolus</location>
    </subcellularLocation>
</comment>
<keyword evidence="2" id="KW-0479">Metal-binding</keyword>
<dbReference type="GO" id="GO:0008270">
    <property type="term" value="F:zinc ion binding"/>
    <property type="evidence" value="ECO:0007669"/>
    <property type="project" value="UniProtKB-KW"/>
</dbReference>
<dbReference type="AlphaFoldDB" id="A0A9D3RM54"/>
<feature type="compositionally biased region" description="Low complexity" evidence="13">
    <location>
        <begin position="722"/>
        <end position="741"/>
    </location>
</feature>
<reference evidence="15" key="1">
    <citation type="submission" date="2021-01" db="EMBL/GenBank/DDBJ databases">
        <title>A chromosome-scale assembly of European eel, Anguilla anguilla.</title>
        <authorList>
            <person name="Henkel C."/>
            <person name="Jong-Raadsen S.A."/>
            <person name="Dufour S."/>
            <person name="Weltzien F.-A."/>
            <person name="Palstra A.P."/>
            <person name="Pelster B."/>
            <person name="Spaink H.P."/>
            <person name="Van Den Thillart G.E."/>
            <person name="Jansen H."/>
            <person name="Zahm M."/>
            <person name="Klopp C."/>
            <person name="Cedric C."/>
            <person name="Louis A."/>
            <person name="Berthelot C."/>
            <person name="Parey E."/>
            <person name="Roest Crollius H."/>
            <person name="Montfort J."/>
            <person name="Robinson-Rechavi M."/>
            <person name="Bucao C."/>
            <person name="Bouchez O."/>
            <person name="Gislard M."/>
            <person name="Lluch J."/>
            <person name="Milhes M."/>
            <person name="Lampietro C."/>
            <person name="Lopez Roques C."/>
            <person name="Donnadieu C."/>
            <person name="Braasch I."/>
            <person name="Desvignes T."/>
            <person name="Postlethwait J."/>
            <person name="Bobe J."/>
            <person name="Guiguen Y."/>
            <person name="Dirks R."/>
        </authorList>
    </citation>
    <scope>NUCLEOTIDE SEQUENCE</scope>
    <source>
        <strain evidence="15">Tag_6206</strain>
        <tissue evidence="15">Liver</tissue>
    </source>
</reference>
<dbReference type="InterPro" id="IPR011011">
    <property type="entry name" value="Znf_FYVE_PHD"/>
</dbReference>
<dbReference type="Gene3D" id="1.20.58.1360">
    <property type="match status" value="1"/>
</dbReference>
<dbReference type="InterPro" id="IPR041070">
    <property type="entry name" value="JHD"/>
</dbReference>
<feature type="compositionally biased region" description="Basic and acidic residues" evidence="13">
    <location>
        <begin position="829"/>
        <end position="838"/>
    </location>
</feature>
<evidence type="ECO:0000256" key="12">
    <source>
        <dbReference type="ARBA" id="ARBA00023242"/>
    </source>
</evidence>
<evidence type="ECO:0000256" key="5">
    <source>
        <dbReference type="ARBA" id="ARBA00022853"/>
    </source>
</evidence>
<dbReference type="PANTHER" id="PTHR23123">
    <property type="entry name" value="PHD/F-BOX CONTAINING PROTEIN"/>
    <property type="match status" value="1"/>
</dbReference>
<feature type="region of interest" description="Disordered" evidence="13">
    <location>
        <begin position="472"/>
        <end position="493"/>
    </location>
</feature>
<feature type="domain" description="JmjC" evidence="14">
    <location>
        <begin position="178"/>
        <end position="334"/>
    </location>
</feature>
<keyword evidence="5" id="KW-0156">Chromatin regulator</keyword>
<feature type="compositionally biased region" description="Basic residues" evidence="13">
    <location>
        <begin position="751"/>
        <end position="762"/>
    </location>
</feature>
<keyword evidence="10" id="KW-0010">Activator</keyword>
<feature type="compositionally biased region" description="Basic and acidic residues" evidence="13">
    <location>
        <begin position="873"/>
        <end position="882"/>
    </location>
</feature>
<feature type="region of interest" description="Disordered" evidence="13">
    <location>
        <begin position="716"/>
        <end position="777"/>
    </location>
</feature>
<feature type="region of interest" description="Disordered" evidence="13">
    <location>
        <begin position="619"/>
        <end position="672"/>
    </location>
</feature>
<evidence type="ECO:0000256" key="9">
    <source>
        <dbReference type="ARBA" id="ARBA00023015"/>
    </source>
</evidence>
<accession>A0A9D3RM54</accession>
<feature type="region of interest" description="Disordered" evidence="13">
    <location>
        <begin position="789"/>
        <end position="948"/>
    </location>
</feature>
<dbReference type="GO" id="GO:0140096">
    <property type="term" value="F:catalytic activity, acting on a protein"/>
    <property type="evidence" value="ECO:0007669"/>
    <property type="project" value="UniProtKB-ARBA"/>
</dbReference>
<protein>
    <recommendedName>
        <fullName evidence="14">JmjC domain-containing protein</fullName>
    </recommendedName>
</protein>
<dbReference type="Pfam" id="PF17811">
    <property type="entry name" value="JHD"/>
    <property type="match status" value="1"/>
</dbReference>
<sequence length="979" mass="109399">MIECDACKDWFHGSCVEVDEDEAPDIDIYHCPNCEKTHGKSTLKKKKNWNKHDTGQSTDVKPVQNGSQVFIKELRSRTFPSSEDIVVKLNGNQLTLEYLEEHGFTEPILVMKKDGLGMTMPAPTFYVSDVENYVGPDVAVDVVDVTKQTESKMKLKEFVDYYYSTNRKRVLNVINLEFSDARMSSIVESPQIVRKLSWVENYWPDDALLGKPKVTKYCLICVKDSYTDFHIECGGASVWYHVLKGEKIFFLIKPTSANLALYERWRSSSNHSEMFFADQVDKCYKCTLKQGQTLLIPSGWINAILTPVDCLAFSGHFIHNLSVEMQMRAYEVEKRLKVASLTPFSNFETACWYTGRHLLERFKSLHKANKQPAPYLIHGAKIINGAFRSWTKKQALLEHEDELPENMKPAQLIKDLAKEIRISENATKAIKAEPSSKAPPEEPPPPPPEPEEPILAALESHAKDILTKMDQPKKGKATKNVLSMSEKEISKQNDVEKFEMREQNKNKTEAKWKYKNSKPDSLLKMEEEHKFEKTPLSGNKDNKFAFSFSNKKLLSSKGLKPQTNSGIFGSLQNLKEDKGKPVRDEYEYVSDEGELKIDEFPIRRKKNATKRDLSFLSNIKEPVQPSKKPKLLSAAPKKVESSDEESLHIDTEAKPEVKGRNSKVKKESGSAAGILDLLQASKQVGGIDYSANSQPPASPSTQEAIQGMLSMANLQSSETCLQQSWSNSQSKSNSHSAQSGKKAGGGGNNKRPAKRLPKKSRKSVSVDSAEMFDDDQDHLDACFKDSDYVYPSLESEEDNPIFKSRSKKRKNSDDTPYSPTARVGPSVPRQERPAREGARVASIETGLAAAAAKLSHQEQQKTKKKKKSTKKKALQEEPRKVCQDSSSPEPALDAQDSSLADHEYTAGTGKAAGGSQPMAPGVFLTQRRPSTSSQNASSAKGERGVTAEAKAKRLKKGMATAKQRLGKILKIHRNGKLLL</sequence>
<evidence type="ECO:0000313" key="15">
    <source>
        <dbReference type="EMBL" id="KAG5835694.1"/>
    </source>
</evidence>
<dbReference type="SUPFAM" id="SSF57903">
    <property type="entry name" value="FYVE/PHD zinc finger"/>
    <property type="match status" value="1"/>
</dbReference>
<dbReference type="EMBL" id="JAFIRN010000014">
    <property type="protein sequence ID" value="KAG5835694.1"/>
    <property type="molecule type" value="Genomic_DNA"/>
</dbReference>
<gene>
    <name evidence="15" type="ORF">ANANG_G00246720</name>
</gene>
<evidence type="ECO:0000256" key="3">
    <source>
        <dbReference type="ARBA" id="ARBA00022771"/>
    </source>
</evidence>
<evidence type="ECO:0000259" key="14">
    <source>
        <dbReference type="PROSITE" id="PS51184"/>
    </source>
</evidence>
<dbReference type="InterPro" id="IPR003347">
    <property type="entry name" value="JmjC_dom"/>
</dbReference>